<protein>
    <submittedName>
        <fullName evidence="1">Uncharacterized protein</fullName>
    </submittedName>
</protein>
<organism evidence="1 2">
    <name type="scientific">Mycolicibacterium arenosum</name>
    <dbReference type="NCBI Taxonomy" id="2952157"/>
    <lineage>
        <taxon>Bacteria</taxon>
        <taxon>Bacillati</taxon>
        <taxon>Actinomycetota</taxon>
        <taxon>Actinomycetes</taxon>
        <taxon>Mycobacteriales</taxon>
        <taxon>Mycobacteriaceae</taxon>
        <taxon>Mycolicibacterium</taxon>
    </lineage>
</organism>
<keyword evidence="2" id="KW-1185">Reference proteome</keyword>
<name>A0ABT1MBM8_9MYCO</name>
<dbReference type="EMBL" id="JANDBD010000017">
    <property type="protein sequence ID" value="MCP9276553.1"/>
    <property type="molecule type" value="Genomic_DNA"/>
</dbReference>
<evidence type="ECO:0000313" key="2">
    <source>
        <dbReference type="Proteomes" id="UP001651690"/>
    </source>
</evidence>
<reference evidence="1 2" key="1">
    <citation type="submission" date="2022-06" db="EMBL/GenBank/DDBJ databases">
        <title>Mycolicibacterium sp. CAU 1645 isolated from seawater.</title>
        <authorList>
            <person name="Kim W."/>
        </authorList>
    </citation>
    <scope>NUCLEOTIDE SEQUENCE [LARGE SCALE GENOMIC DNA]</scope>
    <source>
        <strain evidence="1 2">CAU 1645</strain>
    </source>
</reference>
<dbReference type="Proteomes" id="UP001651690">
    <property type="component" value="Unassembled WGS sequence"/>
</dbReference>
<proteinExistence type="predicted"/>
<gene>
    <name evidence="1" type="ORF">NM203_30645</name>
</gene>
<comment type="caution">
    <text evidence="1">The sequence shown here is derived from an EMBL/GenBank/DDBJ whole genome shotgun (WGS) entry which is preliminary data.</text>
</comment>
<accession>A0ABT1MBM8</accession>
<dbReference type="RefSeq" id="WP_255064617.1">
    <property type="nucleotide sequence ID" value="NZ_JANDBD010000017.1"/>
</dbReference>
<sequence length="150" mass="16687">MAADLGTALISASAALVGSFIGLLSAQRAARGTRESDRRKRCVDRVLSAITNLEKAFAEYATAAVDERDSPKVALPLEGALRGYTQAVELLHIESLRNAAVRYQEMLTHYYLRYGQPRDELDAERAAPTLQQLNDEHFYLAGKLRNYEKT</sequence>
<evidence type="ECO:0000313" key="1">
    <source>
        <dbReference type="EMBL" id="MCP9276553.1"/>
    </source>
</evidence>